<dbReference type="EMBL" id="JAERRB010000011">
    <property type="protein sequence ID" value="MBL0744434.1"/>
    <property type="molecule type" value="Genomic_DNA"/>
</dbReference>
<dbReference type="InterPro" id="IPR001223">
    <property type="entry name" value="Glyco_hydro18_cat"/>
</dbReference>
<evidence type="ECO:0000256" key="2">
    <source>
        <dbReference type="ARBA" id="ARBA00012729"/>
    </source>
</evidence>
<protein>
    <recommendedName>
        <fullName evidence="2">chitinase</fullName>
        <ecNumber evidence="2">3.2.1.14</ecNumber>
    </recommendedName>
</protein>
<dbReference type="Gene3D" id="3.20.20.80">
    <property type="entry name" value="Glycosidases"/>
    <property type="match status" value="1"/>
</dbReference>
<proteinExistence type="inferred from homology"/>
<comment type="similarity">
    <text evidence="6">Belongs to the glycosyl hydrolase 18 family.</text>
</comment>
<evidence type="ECO:0000256" key="4">
    <source>
        <dbReference type="ARBA" id="ARBA00023295"/>
    </source>
</evidence>
<keyword evidence="10" id="KW-1185">Reference proteome</keyword>
<accession>A0ABS1KYA7</accession>
<gene>
    <name evidence="9" type="ORF">JI741_24590</name>
</gene>
<dbReference type="Pfam" id="PF18962">
    <property type="entry name" value="Por_Secre_tail"/>
    <property type="match status" value="1"/>
</dbReference>
<dbReference type="InterPro" id="IPR026444">
    <property type="entry name" value="Secre_tail"/>
</dbReference>
<dbReference type="SUPFAM" id="SSF51445">
    <property type="entry name" value="(Trans)glycosidases"/>
    <property type="match status" value="1"/>
</dbReference>
<dbReference type="PANTHER" id="PTHR11177">
    <property type="entry name" value="CHITINASE"/>
    <property type="match status" value="1"/>
</dbReference>
<evidence type="ECO:0000256" key="3">
    <source>
        <dbReference type="ARBA" id="ARBA00022801"/>
    </source>
</evidence>
<keyword evidence="7" id="KW-0732">Signal</keyword>
<keyword evidence="3 5" id="KW-0378">Hydrolase</keyword>
<dbReference type="Pfam" id="PF00704">
    <property type="entry name" value="Glyco_hydro_18"/>
    <property type="match status" value="1"/>
</dbReference>
<reference evidence="9 10" key="1">
    <citation type="submission" date="2021-01" db="EMBL/GenBank/DDBJ databases">
        <title>Chryseolinea sp. Jin1 Genome sequencing and assembly.</title>
        <authorList>
            <person name="Kim I."/>
        </authorList>
    </citation>
    <scope>NUCLEOTIDE SEQUENCE [LARGE SCALE GENOMIC DNA]</scope>
    <source>
        <strain evidence="9 10">Jin1</strain>
    </source>
</reference>
<dbReference type="RefSeq" id="WP_202014090.1">
    <property type="nucleotide sequence ID" value="NZ_JAERRB010000011.1"/>
</dbReference>
<comment type="catalytic activity">
    <reaction evidence="1">
        <text>Random endo-hydrolysis of N-acetyl-beta-D-glucosaminide (1-&gt;4)-beta-linkages in chitin and chitodextrins.</text>
        <dbReference type="EC" id="3.2.1.14"/>
    </reaction>
</comment>
<dbReference type="Proteomes" id="UP000613030">
    <property type="component" value="Unassembled WGS sequence"/>
</dbReference>
<evidence type="ECO:0000313" key="9">
    <source>
        <dbReference type="EMBL" id="MBL0744434.1"/>
    </source>
</evidence>
<feature type="signal peptide" evidence="7">
    <location>
        <begin position="1"/>
        <end position="25"/>
    </location>
</feature>
<dbReference type="Gene3D" id="3.40.5.30">
    <property type="entry name" value="(Trans)glycosidases - domain 2"/>
    <property type="match status" value="1"/>
</dbReference>
<keyword evidence="4 5" id="KW-0326">Glycosidase</keyword>
<evidence type="ECO:0000256" key="6">
    <source>
        <dbReference type="RuleBase" id="RU004453"/>
    </source>
</evidence>
<dbReference type="EC" id="3.2.1.14" evidence="2"/>
<organism evidence="9 10">
    <name type="scientific">Chryseolinea lacunae</name>
    <dbReference type="NCBI Taxonomy" id="2801331"/>
    <lineage>
        <taxon>Bacteria</taxon>
        <taxon>Pseudomonadati</taxon>
        <taxon>Bacteroidota</taxon>
        <taxon>Cytophagia</taxon>
        <taxon>Cytophagales</taxon>
        <taxon>Fulvivirgaceae</taxon>
        <taxon>Chryseolinea</taxon>
    </lineage>
</organism>
<evidence type="ECO:0000256" key="7">
    <source>
        <dbReference type="SAM" id="SignalP"/>
    </source>
</evidence>
<feature type="domain" description="GH18" evidence="8">
    <location>
        <begin position="27"/>
        <end position="329"/>
    </location>
</feature>
<dbReference type="PROSITE" id="PS51910">
    <property type="entry name" value="GH18_2"/>
    <property type="match status" value="1"/>
</dbReference>
<dbReference type="SMART" id="SM00636">
    <property type="entry name" value="Glyco_18"/>
    <property type="match status" value="1"/>
</dbReference>
<sequence>MKNKFKIMKAGILWAFMLLGGVASAQLKVVGYVGNEDPLVSVDYSRVTHLNMAFVNPTDAAGTLSFTNWQQSAIPMKTQYVTSAHAQGRKVLASLAGGTASENAAMRNRYFNLISDANRAGFVQKIVDFVKNNNLDGIDVDLEGAAINADYGKFVIALCNALQPQGKLVTAALSHLNGAANVPTDAMNRFDFLNIMAYDRTGPWNPSSPGQHASFDFAEESVNYWTARGLAPSKCILGVPFYGYSFGADNTARTYAYIVDNFPGAENKDDVTANGTTIYYNGTATIQQKAQYVKDHELGGIMIWNVSQDKPSSDTRSLLRAIDDVLKISSIVTDAADERKENSIKVFPNPASSLLTIKAGDDYRKGTIRIVDSMGTVRVYEKYSGTDVDVSSFSPGAYLVLLENGSRSATVKFVRQ</sequence>
<name>A0ABS1KYA7_9BACT</name>
<evidence type="ECO:0000256" key="1">
    <source>
        <dbReference type="ARBA" id="ARBA00000822"/>
    </source>
</evidence>
<dbReference type="PROSITE" id="PS01095">
    <property type="entry name" value="GH18_1"/>
    <property type="match status" value="1"/>
</dbReference>
<evidence type="ECO:0000313" key="10">
    <source>
        <dbReference type="Proteomes" id="UP000613030"/>
    </source>
</evidence>
<dbReference type="InterPro" id="IPR011583">
    <property type="entry name" value="Chitinase_II/V-like_cat"/>
</dbReference>
<evidence type="ECO:0000256" key="5">
    <source>
        <dbReference type="RuleBase" id="RU000489"/>
    </source>
</evidence>
<dbReference type="InterPro" id="IPR017853">
    <property type="entry name" value="GH"/>
</dbReference>
<feature type="chain" id="PRO_5045519784" description="chitinase" evidence="7">
    <location>
        <begin position="26"/>
        <end position="416"/>
    </location>
</feature>
<dbReference type="InterPro" id="IPR050314">
    <property type="entry name" value="Glycosyl_Hydrlase_18"/>
</dbReference>
<dbReference type="InterPro" id="IPR001579">
    <property type="entry name" value="Glyco_hydro_18_chit_AS"/>
</dbReference>
<dbReference type="PANTHER" id="PTHR11177:SF317">
    <property type="entry name" value="CHITINASE 12-RELATED"/>
    <property type="match status" value="1"/>
</dbReference>
<dbReference type="NCBIfam" id="TIGR04183">
    <property type="entry name" value="Por_Secre_tail"/>
    <property type="match status" value="1"/>
</dbReference>
<evidence type="ECO:0000259" key="8">
    <source>
        <dbReference type="PROSITE" id="PS51910"/>
    </source>
</evidence>
<comment type="caution">
    <text evidence="9">The sequence shown here is derived from an EMBL/GenBank/DDBJ whole genome shotgun (WGS) entry which is preliminary data.</text>
</comment>